<protein>
    <recommendedName>
        <fullName evidence="9">G-protein coupled receptors family 1 profile domain-containing protein</fullName>
    </recommendedName>
</protein>
<dbReference type="PANTHER" id="PTHR45695">
    <property type="entry name" value="LEUCOKININ RECEPTOR-RELATED"/>
    <property type="match status" value="1"/>
</dbReference>
<dbReference type="InParanoid" id="B3S758"/>
<dbReference type="HOGENOM" id="CLU_1850250_0_0_1"/>
<gene>
    <name evidence="10" type="ORF">TRIADDRAFT_30381</name>
</gene>
<dbReference type="Proteomes" id="UP000009022">
    <property type="component" value="Unassembled WGS sequence"/>
</dbReference>
<dbReference type="GO" id="GO:0005886">
    <property type="term" value="C:plasma membrane"/>
    <property type="evidence" value="ECO:0000318"/>
    <property type="project" value="GO_Central"/>
</dbReference>
<evidence type="ECO:0000256" key="8">
    <source>
        <dbReference type="SAM" id="Phobius"/>
    </source>
</evidence>
<feature type="transmembrane region" description="Helical" evidence="8">
    <location>
        <begin position="121"/>
        <end position="141"/>
    </location>
</feature>
<dbReference type="Gene3D" id="1.20.1070.10">
    <property type="entry name" value="Rhodopsin 7-helix transmembrane proteins"/>
    <property type="match status" value="1"/>
</dbReference>
<dbReference type="GO" id="GO:0007186">
    <property type="term" value="P:G protein-coupled receptor signaling pathway"/>
    <property type="evidence" value="ECO:0000318"/>
    <property type="project" value="GO_Central"/>
</dbReference>
<dbReference type="InterPro" id="IPR000276">
    <property type="entry name" value="GPCR_Rhodpsn"/>
</dbReference>
<keyword evidence="5 8" id="KW-0472">Membrane</keyword>
<dbReference type="PhylomeDB" id="B3S758"/>
<comment type="subcellular location">
    <subcellularLocation>
        <location evidence="1">Membrane</location>
        <topology evidence="1">Multi-pass membrane protein</topology>
    </subcellularLocation>
</comment>
<keyword evidence="2 8" id="KW-0812">Transmembrane</keyword>
<evidence type="ECO:0000256" key="2">
    <source>
        <dbReference type="ARBA" id="ARBA00022692"/>
    </source>
</evidence>
<feature type="transmembrane region" description="Helical" evidence="8">
    <location>
        <begin position="82"/>
        <end position="101"/>
    </location>
</feature>
<dbReference type="CTD" id="6757329"/>
<feature type="domain" description="G-protein coupled receptors family 1 profile" evidence="9">
    <location>
        <begin position="22"/>
        <end position="142"/>
    </location>
</feature>
<evidence type="ECO:0000313" key="10">
    <source>
        <dbReference type="EMBL" id="EDV21423.1"/>
    </source>
</evidence>
<organism evidence="10 11">
    <name type="scientific">Trichoplax adhaerens</name>
    <name type="common">Trichoplax reptans</name>
    <dbReference type="NCBI Taxonomy" id="10228"/>
    <lineage>
        <taxon>Eukaryota</taxon>
        <taxon>Metazoa</taxon>
        <taxon>Placozoa</taxon>
        <taxon>Uniplacotomia</taxon>
        <taxon>Trichoplacea</taxon>
        <taxon>Trichoplacidae</taxon>
        <taxon>Trichoplax</taxon>
    </lineage>
</organism>
<keyword evidence="6" id="KW-0675">Receptor</keyword>
<dbReference type="AlphaFoldDB" id="B3S758"/>
<reference evidence="10 11" key="1">
    <citation type="journal article" date="2008" name="Nature">
        <title>The Trichoplax genome and the nature of placozoans.</title>
        <authorList>
            <person name="Srivastava M."/>
            <person name="Begovic E."/>
            <person name="Chapman J."/>
            <person name="Putnam N.H."/>
            <person name="Hellsten U."/>
            <person name="Kawashima T."/>
            <person name="Kuo A."/>
            <person name="Mitros T."/>
            <person name="Salamov A."/>
            <person name="Carpenter M.L."/>
            <person name="Signorovitch A.Y."/>
            <person name="Moreno M.A."/>
            <person name="Kamm K."/>
            <person name="Grimwood J."/>
            <person name="Schmutz J."/>
            <person name="Shapiro H."/>
            <person name="Grigoriev I.V."/>
            <person name="Buss L.W."/>
            <person name="Schierwater B."/>
            <person name="Dellaporta S.L."/>
            <person name="Rokhsar D.S."/>
        </authorList>
    </citation>
    <scope>NUCLEOTIDE SEQUENCE [LARGE SCALE GENOMIC DNA]</scope>
    <source>
        <strain evidence="10 11">Grell-BS-1999</strain>
    </source>
</reference>
<dbReference type="PRINTS" id="PR00237">
    <property type="entry name" value="GPCRRHODOPSN"/>
</dbReference>
<dbReference type="PROSITE" id="PS50262">
    <property type="entry name" value="G_PROTEIN_RECEP_F1_2"/>
    <property type="match status" value="1"/>
</dbReference>
<dbReference type="RefSeq" id="XP_002116023.1">
    <property type="nucleotide sequence ID" value="XM_002115987.1"/>
</dbReference>
<dbReference type="Pfam" id="PF00001">
    <property type="entry name" value="7tm_1"/>
    <property type="match status" value="1"/>
</dbReference>
<evidence type="ECO:0000256" key="5">
    <source>
        <dbReference type="ARBA" id="ARBA00023136"/>
    </source>
</evidence>
<evidence type="ECO:0000259" key="9">
    <source>
        <dbReference type="PROSITE" id="PS50262"/>
    </source>
</evidence>
<dbReference type="GO" id="GO:0004930">
    <property type="term" value="F:G protein-coupled receptor activity"/>
    <property type="evidence" value="ECO:0000318"/>
    <property type="project" value="GO_Central"/>
</dbReference>
<keyword evidence="4" id="KW-0297">G-protein coupled receptor</keyword>
<dbReference type="EMBL" id="DS985253">
    <property type="protein sequence ID" value="EDV21423.1"/>
    <property type="molecule type" value="Genomic_DNA"/>
</dbReference>
<dbReference type="PANTHER" id="PTHR45695:SF9">
    <property type="entry name" value="LEUCOKININ RECEPTOR"/>
    <property type="match status" value="1"/>
</dbReference>
<evidence type="ECO:0000256" key="7">
    <source>
        <dbReference type="ARBA" id="ARBA00023224"/>
    </source>
</evidence>
<accession>B3S758</accession>
<keyword evidence="3 8" id="KW-1133">Transmembrane helix</keyword>
<dbReference type="GeneID" id="6757329"/>
<feature type="transmembrane region" description="Helical" evidence="8">
    <location>
        <begin position="42"/>
        <end position="62"/>
    </location>
</feature>
<keyword evidence="11" id="KW-1185">Reference proteome</keyword>
<sequence length="142" mass="16153">MEFMTIVRPVIASCIVLISLIGNFLICIIVKRTKILHNFTNYMLVNYSVAAIVAALFFYPFRITLYFLDSGYWPFGSIWCKLSISLAPITVIVYSQSLICISYARFRAICCPLKPSLKPKLAILSSLTIWLITLLLTIPYML</sequence>
<feature type="non-terminal residue" evidence="10">
    <location>
        <position position="142"/>
    </location>
</feature>
<evidence type="ECO:0000256" key="1">
    <source>
        <dbReference type="ARBA" id="ARBA00004141"/>
    </source>
</evidence>
<dbReference type="KEGG" id="tad:TRIADDRAFT_30381"/>
<dbReference type="SUPFAM" id="SSF81321">
    <property type="entry name" value="Family A G protein-coupled receptor-like"/>
    <property type="match status" value="1"/>
</dbReference>
<dbReference type="STRING" id="10228.B3S758"/>
<proteinExistence type="predicted"/>
<evidence type="ECO:0000256" key="4">
    <source>
        <dbReference type="ARBA" id="ARBA00023040"/>
    </source>
</evidence>
<name>B3S758_TRIAD</name>
<feature type="transmembrane region" description="Helical" evidence="8">
    <location>
        <begin position="6"/>
        <end position="30"/>
    </location>
</feature>
<dbReference type="OrthoDB" id="10053194at2759"/>
<keyword evidence="7" id="KW-0807">Transducer</keyword>
<dbReference type="eggNOG" id="KOG4219">
    <property type="taxonomic scope" value="Eukaryota"/>
</dbReference>
<evidence type="ECO:0000256" key="3">
    <source>
        <dbReference type="ARBA" id="ARBA00022989"/>
    </source>
</evidence>
<evidence type="ECO:0000313" key="11">
    <source>
        <dbReference type="Proteomes" id="UP000009022"/>
    </source>
</evidence>
<evidence type="ECO:0000256" key="6">
    <source>
        <dbReference type="ARBA" id="ARBA00023170"/>
    </source>
</evidence>
<dbReference type="InterPro" id="IPR017452">
    <property type="entry name" value="GPCR_Rhodpsn_7TM"/>
</dbReference>